<accession>K6AW89</accession>
<dbReference type="AlphaFoldDB" id="K6AW89"/>
<reference evidence="2 3" key="1">
    <citation type="submission" date="2012-02" db="EMBL/GenBank/DDBJ databases">
        <title>The Genome Sequence of Parabacteroides goldsteinii CL02T12C30.</title>
        <authorList>
            <consortium name="The Broad Institute Genome Sequencing Platform"/>
            <person name="Earl A."/>
            <person name="Ward D."/>
            <person name="Feldgarden M."/>
            <person name="Gevers D."/>
            <person name="Zitomersky N.L."/>
            <person name="Coyne M.J."/>
            <person name="Comstock L.E."/>
            <person name="Young S.K."/>
            <person name="Zeng Q."/>
            <person name="Gargeya S."/>
            <person name="Fitzgerald M."/>
            <person name="Haas B."/>
            <person name="Abouelleil A."/>
            <person name="Alvarado L."/>
            <person name="Arachchi H.M."/>
            <person name="Berlin A."/>
            <person name="Chapman S.B."/>
            <person name="Gearin G."/>
            <person name="Goldberg J."/>
            <person name="Griggs A."/>
            <person name="Gujja S."/>
            <person name="Hansen M."/>
            <person name="Heiman D."/>
            <person name="Howarth C."/>
            <person name="Larimer J."/>
            <person name="Lui A."/>
            <person name="MacDonald P.J.P."/>
            <person name="McCowen C."/>
            <person name="Montmayeur A."/>
            <person name="Murphy C."/>
            <person name="Neiman D."/>
            <person name="Pearson M."/>
            <person name="Priest M."/>
            <person name="Roberts A."/>
            <person name="Saif S."/>
            <person name="Shea T."/>
            <person name="Sisk P."/>
            <person name="Stolte C."/>
            <person name="Sykes S."/>
            <person name="Wortman J."/>
            <person name="Nusbaum C."/>
            <person name="Birren B."/>
        </authorList>
    </citation>
    <scope>NUCLEOTIDE SEQUENCE [LARGE SCALE GENOMIC DNA]</scope>
    <source>
        <strain evidence="2 3">CL02T12C30</strain>
    </source>
</reference>
<sequence>MRRLIYFMNLLLLFSCVIKADQYPHIIVNDRDKKAVLQKIENEPWAKAIFDQTKERLSFYVEKHQSEPDWILDRYLMNRIPGKRYTEFISDESGTQLIAYRGDAPVPTVRVSSHKRVPITPEGKAYILPEIKDIIPKDTSLTMNLLNPVTKKYEKVDPQAYIGTINGKINELAFEASVLYWLTGNDKYAKFAADILDQWVNAVVYQEPIKGPGRTGFLDIQTLGDEKEKPLILAYDFLQPYLKKNQYLLENYESVFEKIAWTLSFRGYAVNNWYAAESSTLVASALSLKNTQKRNYYLDFYLNKDTVVDGCGQLGLPSTVKKWFTPDGHWKEPGGYHNYPVSKLIEAAMMLENNGYQIFNKYPELLKAAYVMLKYSFPNITTSSFGDTGRPKQSIECLESAIKMAEKYSLPILADLTKAAHALEKAGEYDRKNTGIIGMLCFLPKLPIIHIQGEDLWNRTEKLDFASCYLQRNGMDRQNGLMCVVQGATYNHNHSNGMSMELYGAGTVMGIDPGNGPTYEHPMHVEYYTQWAAHNTVVAAGSSTSVLPFRGGGGTKFIGAVELESMEPFVGEQAISDDFSYTLTKYYEEATKTNQERLLSIVRVDDEHGMYVDFYWSDNLVSNDYLYHNIGDKVELYTQEGNILELKTVSSYPCVGEDKPGLRYFKSVQTTGRCEKDIVALFSAEHLSPKSGYMKMWMPSTPDISYFTALAPEAKTAQTPYQHRSLPVVAMRMEKAAVNYPFIAVYEPATDGFSGGIIKSVERIKLEGDMKGAAIAVETKQGDSFIFVNAPEYLQIPVEDKKCSGDWNIFAKTKGKNVIYIGNGTLAEDENFKIKAKTKGNFFLEYDRKHLLIRSNIPIEIEPKNKSIGEKLKGINYMNAGEKLFSLE</sequence>
<dbReference type="RefSeq" id="WP_009859693.1">
    <property type="nucleotide sequence ID" value="NZ_JH976471.1"/>
</dbReference>
<dbReference type="SUPFAM" id="SSF48230">
    <property type="entry name" value="Chondroitin AC/alginate lyase"/>
    <property type="match status" value="1"/>
</dbReference>
<dbReference type="HOGENOM" id="CLU_014479_0_0_10"/>
<dbReference type="InterPro" id="IPR008929">
    <property type="entry name" value="Chondroitin_lyas"/>
</dbReference>
<comment type="caution">
    <text evidence="2">The sequence shown here is derived from an EMBL/GenBank/DDBJ whole genome shotgun (WGS) entry which is preliminary data.</text>
</comment>
<dbReference type="OrthoDB" id="8732671at2"/>
<protein>
    <recommendedName>
        <fullName evidence="4">Alginate lyase domain-containing protein</fullName>
    </recommendedName>
</protein>
<keyword evidence="1" id="KW-0732">Signal</keyword>
<organism evidence="2 3">
    <name type="scientific">Parabacteroides goldsteinii CL02T12C30</name>
    <dbReference type="NCBI Taxonomy" id="999418"/>
    <lineage>
        <taxon>Bacteria</taxon>
        <taxon>Pseudomonadati</taxon>
        <taxon>Bacteroidota</taxon>
        <taxon>Bacteroidia</taxon>
        <taxon>Bacteroidales</taxon>
        <taxon>Tannerellaceae</taxon>
        <taxon>Parabacteroides</taxon>
    </lineage>
</organism>
<evidence type="ECO:0008006" key="4">
    <source>
        <dbReference type="Google" id="ProtNLM"/>
    </source>
</evidence>
<dbReference type="Gene3D" id="1.50.10.100">
    <property type="entry name" value="Chondroitin AC/alginate lyase"/>
    <property type="match status" value="1"/>
</dbReference>
<dbReference type="EMBL" id="AGZO01000005">
    <property type="protein sequence ID" value="EKN20023.1"/>
    <property type="molecule type" value="Genomic_DNA"/>
</dbReference>
<feature type="chain" id="PRO_5003893967" description="Alginate lyase domain-containing protein" evidence="1">
    <location>
        <begin position="21"/>
        <end position="888"/>
    </location>
</feature>
<dbReference type="Proteomes" id="UP000006330">
    <property type="component" value="Unassembled WGS sequence"/>
</dbReference>
<proteinExistence type="predicted"/>
<feature type="signal peptide" evidence="1">
    <location>
        <begin position="1"/>
        <end position="20"/>
    </location>
</feature>
<name>K6AW89_9BACT</name>
<gene>
    <name evidence="2" type="ORF">HMPREF1076_00219</name>
</gene>
<evidence type="ECO:0000256" key="1">
    <source>
        <dbReference type="SAM" id="SignalP"/>
    </source>
</evidence>
<dbReference type="PROSITE" id="PS51257">
    <property type="entry name" value="PROKAR_LIPOPROTEIN"/>
    <property type="match status" value="1"/>
</dbReference>
<dbReference type="Gene3D" id="2.70.98.70">
    <property type="match status" value="1"/>
</dbReference>
<evidence type="ECO:0000313" key="3">
    <source>
        <dbReference type="Proteomes" id="UP000006330"/>
    </source>
</evidence>
<dbReference type="PATRIC" id="fig|999418.3.peg.213"/>
<evidence type="ECO:0000313" key="2">
    <source>
        <dbReference type="EMBL" id="EKN20023.1"/>
    </source>
</evidence>